<sequence length="584" mass="67441">MSELDINSEDLFFTQDNLYEIDLLEKSLLNKVDTLCDNVYDLEEDLCTESGDENIPPPKNRRRLCIRSDSESECDSVENFVTQNVALMSSSRPQKWREPRGLQPSVIAFTEPTGIKKPYDIELRNADPGAYFSLLVSDEIFEEIAVQTNLYAERRESSKPSSRLNSWKSTNKNEVKALFGLIMYMGLIKLPKITLYWSTDRVFKQTFAPSIISRNRFELLLQNLHFVDNETADTTDRIYKIRSLIDTLNNSFRRYYSPKEEVCVDESQVPYPGRLIFRQYNKSKRHKYGMKLFKLCTIPGYTCKLELYAGKNHEQLNTTPKNVVMSLCKEILDLGHTVATDNWYTSLDLANELLDRYTHLVGTLRKNRKGLPKQVINAKLKPGQSVAMENERGITVLHWKDKRSVFMLSTKHSKGFASVHKKGKVIRKPKMVIAYNKAKGSVDMSDQMSAYSSPLRKTIKWYKNLGIELILNTAVVNAWIMFCENTTQQGIVEFRRQLVEYLVDSGKNESISKRPKRLKHTLKAKEGKVRQSRRFCVECYKTSVTTFGSRLAKNKAKKVATYCPECPGLPHYCLQCFNKCHRYL</sequence>
<evidence type="ECO:0000313" key="3">
    <source>
        <dbReference type="Proteomes" id="UP001314205"/>
    </source>
</evidence>
<protein>
    <recommendedName>
        <fullName evidence="1">PiggyBac transposable element-derived protein domain-containing protein</fullName>
    </recommendedName>
</protein>
<organism evidence="2 3">
    <name type="scientific">Parnassius mnemosyne</name>
    <name type="common">clouded apollo</name>
    <dbReference type="NCBI Taxonomy" id="213953"/>
    <lineage>
        <taxon>Eukaryota</taxon>
        <taxon>Metazoa</taxon>
        <taxon>Ecdysozoa</taxon>
        <taxon>Arthropoda</taxon>
        <taxon>Hexapoda</taxon>
        <taxon>Insecta</taxon>
        <taxon>Pterygota</taxon>
        <taxon>Neoptera</taxon>
        <taxon>Endopterygota</taxon>
        <taxon>Lepidoptera</taxon>
        <taxon>Glossata</taxon>
        <taxon>Ditrysia</taxon>
        <taxon>Papilionoidea</taxon>
        <taxon>Papilionidae</taxon>
        <taxon>Parnassiinae</taxon>
        <taxon>Parnassini</taxon>
        <taxon>Parnassius</taxon>
        <taxon>Driopa</taxon>
    </lineage>
</organism>
<reference evidence="2 3" key="1">
    <citation type="submission" date="2023-11" db="EMBL/GenBank/DDBJ databases">
        <authorList>
            <person name="Hedman E."/>
            <person name="Englund M."/>
            <person name="Stromberg M."/>
            <person name="Nyberg Akerstrom W."/>
            <person name="Nylinder S."/>
            <person name="Jareborg N."/>
            <person name="Kallberg Y."/>
            <person name="Kronander E."/>
        </authorList>
    </citation>
    <scope>NUCLEOTIDE SEQUENCE [LARGE SCALE GENOMIC DNA]</scope>
</reference>
<proteinExistence type="predicted"/>
<dbReference type="EMBL" id="CAVLGL010000148">
    <property type="protein sequence ID" value="CAK1602733.1"/>
    <property type="molecule type" value="Genomic_DNA"/>
</dbReference>
<feature type="domain" description="PiggyBac transposable element-derived protein" evidence="1">
    <location>
        <begin position="127"/>
        <end position="479"/>
    </location>
</feature>
<dbReference type="Pfam" id="PF13843">
    <property type="entry name" value="DDE_Tnp_1_7"/>
    <property type="match status" value="1"/>
</dbReference>
<dbReference type="PANTHER" id="PTHR46599:SF3">
    <property type="entry name" value="PIGGYBAC TRANSPOSABLE ELEMENT-DERIVED PROTEIN 4"/>
    <property type="match status" value="1"/>
</dbReference>
<dbReference type="PANTHER" id="PTHR46599">
    <property type="entry name" value="PIGGYBAC TRANSPOSABLE ELEMENT-DERIVED PROTEIN 4"/>
    <property type="match status" value="1"/>
</dbReference>
<accession>A0AAV1M6M2</accession>
<keyword evidence="3" id="KW-1185">Reference proteome</keyword>
<dbReference type="InterPro" id="IPR029526">
    <property type="entry name" value="PGBD"/>
</dbReference>
<evidence type="ECO:0000259" key="1">
    <source>
        <dbReference type="Pfam" id="PF13843"/>
    </source>
</evidence>
<dbReference type="Proteomes" id="UP001314205">
    <property type="component" value="Unassembled WGS sequence"/>
</dbReference>
<evidence type="ECO:0000313" key="2">
    <source>
        <dbReference type="EMBL" id="CAK1602733.1"/>
    </source>
</evidence>
<gene>
    <name evidence="2" type="ORF">PARMNEM_LOCUS21195</name>
</gene>
<comment type="caution">
    <text evidence="2">The sequence shown here is derived from an EMBL/GenBank/DDBJ whole genome shotgun (WGS) entry which is preliminary data.</text>
</comment>
<dbReference type="AlphaFoldDB" id="A0AAV1M6M2"/>
<name>A0AAV1M6M2_9NEOP</name>